<gene>
    <name evidence="3" type="primary">thiL</name>
    <name evidence="3" type="ORF">E6K72_11480</name>
</gene>
<dbReference type="InterPro" id="IPR016188">
    <property type="entry name" value="PurM-like_N"/>
</dbReference>
<dbReference type="Gene3D" id="3.30.1330.10">
    <property type="entry name" value="PurM-like, N-terminal domain"/>
    <property type="match status" value="1"/>
</dbReference>
<dbReference type="InterPro" id="IPR036676">
    <property type="entry name" value="PurM-like_C_sf"/>
</dbReference>
<sequence>MPTLCEVGEFEAIRRVLAARPAAAGVVVGGGDDAAVLRLDPARELVVTTDAFVEDRHWRAGLIEPETIGARLAAANLSDLAAMAARPRWALVSAGLRPDHDLDALLALDAGLARALAAHGAATVGGNFAAVEGAEWLSLTLLGDCAAGRAWTRAGARAGDLIAVTGSPGRAAAGLSLLQRHGVPAGETWWSALAAAWLAPPARIEFARNAAETEAVAAAIDISDGFAADLARLCEASRV</sequence>
<evidence type="ECO:0000259" key="1">
    <source>
        <dbReference type="Pfam" id="PF00586"/>
    </source>
</evidence>
<dbReference type="EC" id="2.7.4.16" evidence="3"/>
<feature type="non-terminal residue" evidence="3">
    <location>
        <position position="239"/>
    </location>
</feature>
<dbReference type="Pfam" id="PF00586">
    <property type="entry name" value="AIRS"/>
    <property type="match status" value="1"/>
</dbReference>
<dbReference type="SUPFAM" id="SSF56042">
    <property type="entry name" value="PurM C-terminal domain-like"/>
    <property type="match status" value="1"/>
</dbReference>
<keyword evidence="3" id="KW-0418">Kinase</keyword>
<keyword evidence="3" id="KW-0808">Transferase</keyword>
<name>A0A538SG67_UNCEI</name>
<dbReference type="GO" id="GO:0009228">
    <property type="term" value="P:thiamine biosynthetic process"/>
    <property type="evidence" value="ECO:0007669"/>
    <property type="project" value="InterPro"/>
</dbReference>
<evidence type="ECO:0000313" key="3">
    <source>
        <dbReference type="EMBL" id="TMQ50358.1"/>
    </source>
</evidence>
<organism evidence="3 4">
    <name type="scientific">Eiseniibacteriota bacterium</name>
    <dbReference type="NCBI Taxonomy" id="2212470"/>
    <lineage>
        <taxon>Bacteria</taxon>
        <taxon>Candidatus Eiseniibacteriota</taxon>
    </lineage>
</organism>
<proteinExistence type="predicted"/>
<dbReference type="InterPro" id="IPR010918">
    <property type="entry name" value="PurM-like_C_dom"/>
</dbReference>
<dbReference type="GO" id="GO:0009030">
    <property type="term" value="F:thiamine-phosphate kinase activity"/>
    <property type="evidence" value="ECO:0007669"/>
    <property type="project" value="UniProtKB-EC"/>
</dbReference>
<protein>
    <submittedName>
        <fullName evidence="3">Thiamine-phosphate kinase</fullName>
        <ecNumber evidence="3">2.7.4.16</ecNumber>
    </submittedName>
</protein>
<dbReference type="Proteomes" id="UP000317716">
    <property type="component" value="Unassembled WGS sequence"/>
</dbReference>
<accession>A0A538SG67</accession>
<reference evidence="3 4" key="1">
    <citation type="journal article" date="2019" name="Nat. Microbiol.">
        <title>Mediterranean grassland soil C-N compound turnover is dependent on rainfall and depth, and is mediated by genomically divergent microorganisms.</title>
        <authorList>
            <person name="Diamond S."/>
            <person name="Andeer P.F."/>
            <person name="Li Z."/>
            <person name="Crits-Christoph A."/>
            <person name="Burstein D."/>
            <person name="Anantharaman K."/>
            <person name="Lane K.R."/>
            <person name="Thomas B.C."/>
            <person name="Pan C."/>
            <person name="Northen T.R."/>
            <person name="Banfield J.F."/>
        </authorList>
    </citation>
    <scope>NUCLEOTIDE SEQUENCE [LARGE SCALE GENOMIC DNA]</scope>
    <source>
        <strain evidence="3">WS_2</strain>
    </source>
</reference>
<dbReference type="PANTHER" id="PTHR30270:SF0">
    <property type="entry name" value="THIAMINE-MONOPHOSPHATE KINASE"/>
    <property type="match status" value="1"/>
</dbReference>
<evidence type="ECO:0000313" key="4">
    <source>
        <dbReference type="Proteomes" id="UP000317716"/>
    </source>
</evidence>
<feature type="domain" description="PurM-like C-terminal" evidence="2">
    <location>
        <begin position="157"/>
        <end position="238"/>
    </location>
</feature>
<dbReference type="AlphaFoldDB" id="A0A538SG67"/>
<evidence type="ECO:0000259" key="2">
    <source>
        <dbReference type="Pfam" id="PF02769"/>
    </source>
</evidence>
<dbReference type="NCBIfam" id="TIGR01379">
    <property type="entry name" value="thiL"/>
    <property type="match status" value="1"/>
</dbReference>
<dbReference type="PANTHER" id="PTHR30270">
    <property type="entry name" value="THIAMINE-MONOPHOSPHATE KINASE"/>
    <property type="match status" value="1"/>
</dbReference>
<feature type="domain" description="PurM-like N-terminal" evidence="1">
    <location>
        <begin position="31"/>
        <end position="141"/>
    </location>
</feature>
<comment type="caution">
    <text evidence="3">The sequence shown here is derived from an EMBL/GenBank/DDBJ whole genome shotgun (WGS) entry which is preliminary data.</text>
</comment>
<dbReference type="Gene3D" id="3.90.650.10">
    <property type="entry name" value="PurM-like C-terminal domain"/>
    <property type="match status" value="1"/>
</dbReference>
<dbReference type="InterPro" id="IPR006283">
    <property type="entry name" value="ThiL-like"/>
</dbReference>
<dbReference type="Pfam" id="PF02769">
    <property type="entry name" value="AIRS_C"/>
    <property type="match status" value="1"/>
</dbReference>
<dbReference type="InterPro" id="IPR036921">
    <property type="entry name" value="PurM-like_N_sf"/>
</dbReference>
<dbReference type="EMBL" id="VBOS01000415">
    <property type="protein sequence ID" value="TMQ50358.1"/>
    <property type="molecule type" value="Genomic_DNA"/>
</dbReference>
<dbReference type="SUPFAM" id="SSF55326">
    <property type="entry name" value="PurM N-terminal domain-like"/>
    <property type="match status" value="1"/>
</dbReference>